<proteinExistence type="predicted"/>
<protein>
    <submittedName>
        <fullName evidence="3">Zinc ribbon domain-containing protein</fullName>
    </submittedName>
</protein>
<reference evidence="3 4" key="1">
    <citation type="submission" date="2023-08" db="EMBL/GenBank/DDBJ databases">
        <title>Whole-genome sequencing of halo(alkali)philic microorganisms from hypersaline lakes.</title>
        <authorList>
            <person name="Sorokin D.Y."/>
            <person name="Abbas B."/>
            <person name="Merkel A.Y."/>
        </authorList>
    </citation>
    <scope>NUCLEOTIDE SEQUENCE [LARGE SCALE GENOMIC DNA]</scope>
    <source>
        <strain evidence="3 4">AB-CW4</strain>
    </source>
</reference>
<evidence type="ECO:0000259" key="2">
    <source>
        <dbReference type="SMART" id="SM00834"/>
    </source>
</evidence>
<evidence type="ECO:0000313" key="3">
    <source>
        <dbReference type="EMBL" id="MDQ2070430.1"/>
    </source>
</evidence>
<sequence length="94" mass="10136">MPIYEYRCEACGHEMEALQKISDADLTQCPQCQEAALRKLVSAAAFRLSGSGWYETDFKKDNKRNLAGDSASSSKSGSDAGKSDGKKTRAAEPA</sequence>
<feature type="region of interest" description="Disordered" evidence="1">
    <location>
        <begin position="63"/>
        <end position="94"/>
    </location>
</feature>
<dbReference type="PANTHER" id="PTHR34404:SF2">
    <property type="entry name" value="CONSERVED SERINE RICH PROTEIN"/>
    <property type="match status" value="1"/>
</dbReference>
<dbReference type="RefSeq" id="WP_306728930.1">
    <property type="nucleotide sequence ID" value="NZ_JAVDDT010000007.1"/>
</dbReference>
<dbReference type="SMART" id="SM00834">
    <property type="entry name" value="CxxC_CXXC_SSSS"/>
    <property type="match status" value="1"/>
</dbReference>
<name>A0ABU0W8S2_9GAMM</name>
<gene>
    <name evidence="3" type="ORF">RBH19_11115</name>
</gene>
<dbReference type="Proteomes" id="UP001239019">
    <property type="component" value="Unassembled WGS sequence"/>
</dbReference>
<dbReference type="PANTHER" id="PTHR34404">
    <property type="entry name" value="REGULATORY PROTEIN, FMDB FAMILY"/>
    <property type="match status" value="1"/>
</dbReference>
<accession>A0ABU0W8S2</accession>
<dbReference type="EMBL" id="JAVDDT010000007">
    <property type="protein sequence ID" value="MDQ2070430.1"/>
    <property type="molecule type" value="Genomic_DNA"/>
</dbReference>
<dbReference type="InterPro" id="IPR013429">
    <property type="entry name" value="Regulatory_FmdB_Zinc_ribbon"/>
</dbReference>
<keyword evidence="4" id="KW-1185">Reference proteome</keyword>
<feature type="compositionally biased region" description="Low complexity" evidence="1">
    <location>
        <begin position="67"/>
        <end position="80"/>
    </location>
</feature>
<evidence type="ECO:0000313" key="4">
    <source>
        <dbReference type="Proteomes" id="UP001239019"/>
    </source>
</evidence>
<evidence type="ECO:0000256" key="1">
    <source>
        <dbReference type="SAM" id="MobiDB-lite"/>
    </source>
</evidence>
<organism evidence="3 4">
    <name type="scientific">Natronospira bacteriovora</name>
    <dbReference type="NCBI Taxonomy" id="3069753"/>
    <lineage>
        <taxon>Bacteria</taxon>
        <taxon>Pseudomonadati</taxon>
        <taxon>Pseudomonadota</taxon>
        <taxon>Gammaproteobacteria</taxon>
        <taxon>Natronospirales</taxon>
        <taxon>Natronospiraceae</taxon>
        <taxon>Natronospira</taxon>
    </lineage>
</organism>
<feature type="domain" description="Putative regulatory protein FmdB zinc ribbon" evidence="2">
    <location>
        <begin position="1"/>
        <end position="42"/>
    </location>
</feature>
<dbReference type="NCBIfam" id="TIGR02605">
    <property type="entry name" value="CxxC_CxxC_SSSS"/>
    <property type="match status" value="1"/>
</dbReference>
<dbReference type="Pfam" id="PF09723">
    <property type="entry name" value="Zn_ribbon_8"/>
    <property type="match status" value="1"/>
</dbReference>
<comment type="caution">
    <text evidence="3">The sequence shown here is derived from an EMBL/GenBank/DDBJ whole genome shotgun (WGS) entry which is preliminary data.</text>
</comment>
<feature type="compositionally biased region" description="Basic and acidic residues" evidence="1">
    <location>
        <begin position="81"/>
        <end position="94"/>
    </location>
</feature>